<evidence type="ECO:0000256" key="3">
    <source>
        <dbReference type="ARBA" id="ARBA00009528"/>
    </source>
</evidence>
<feature type="domain" description="Cytosol aminopeptidase" evidence="9">
    <location>
        <begin position="353"/>
        <end position="360"/>
    </location>
</feature>
<accession>A0A3A5HC96</accession>
<dbReference type="SUPFAM" id="SSF52949">
    <property type="entry name" value="Macro domain-like"/>
    <property type="match status" value="1"/>
</dbReference>
<comment type="catalytic activity">
    <reaction evidence="2 8">
        <text>Release of an N-terminal amino acid, preferentially leucine, but not glutamic or aspartic acids.</text>
        <dbReference type="EC" id="3.4.11.10"/>
    </reaction>
</comment>
<dbReference type="EMBL" id="QYRP01000002">
    <property type="protein sequence ID" value="RJS47731.1"/>
    <property type="molecule type" value="Genomic_DNA"/>
</dbReference>
<evidence type="ECO:0000256" key="1">
    <source>
        <dbReference type="ARBA" id="ARBA00000135"/>
    </source>
</evidence>
<comment type="caution">
    <text evidence="10">The sequence shown here is derived from an EMBL/GenBank/DDBJ whole genome shotgun (WGS) entry which is preliminary data.</text>
</comment>
<dbReference type="InterPro" id="IPR043472">
    <property type="entry name" value="Macro_dom-like"/>
</dbReference>
<reference evidence="11" key="1">
    <citation type="submission" date="2018-09" db="EMBL/GenBank/DDBJ databases">
        <authorList>
            <person name="Zhu H."/>
        </authorList>
    </citation>
    <scope>NUCLEOTIDE SEQUENCE [LARGE SCALE GENOMIC DNA]</scope>
    <source>
        <strain evidence="11">K1W22B-1</strain>
    </source>
</reference>
<feature type="binding site" evidence="8">
    <location>
        <position position="296"/>
    </location>
    <ligand>
        <name>Mn(2+)</name>
        <dbReference type="ChEBI" id="CHEBI:29035"/>
        <label>2</label>
    </ligand>
</feature>
<keyword evidence="8" id="KW-0479">Metal-binding</keyword>
<dbReference type="PANTHER" id="PTHR11963:SF23">
    <property type="entry name" value="CYTOSOL AMINOPEPTIDASE"/>
    <property type="match status" value="1"/>
</dbReference>
<feature type="active site" evidence="8">
    <location>
        <position position="285"/>
    </location>
</feature>
<protein>
    <recommendedName>
        <fullName evidence="8">Probable cytosol aminopeptidase</fullName>
        <ecNumber evidence="8">3.4.11.1</ecNumber>
    </recommendedName>
    <alternativeName>
        <fullName evidence="8">Leucine aminopeptidase</fullName>
        <shortName evidence="8">LAP</shortName>
        <ecNumber evidence="8">3.4.11.10</ecNumber>
    </alternativeName>
    <alternativeName>
        <fullName evidence="8">Leucyl aminopeptidase</fullName>
    </alternativeName>
</protein>
<dbReference type="GO" id="GO:0006508">
    <property type="term" value="P:proteolysis"/>
    <property type="evidence" value="ECO:0007669"/>
    <property type="project" value="UniProtKB-KW"/>
</dbReference>
<dbReference type="Pfam" id="PF00883">
    <property type="entry name" value="Peptidase_M17"/>
    <property type="match status" value="1"/>
</dbReference>
<dbReference type="Pfam" id="PF02789">
    <property type="entry name" value="Peptidase_M17_N"/>
    <property type="match status" value="1"/>
</dbReference>
<sequence length="510" mass="52378">MPIATDLIGLPAQVRPPAFALRDVDPARLPAGSLVALPVLSGEDTAEGPVLGPGAEALAALLDLDLLEVLEQHRATGAVGEVITQVLPGAGLAAVLLVGLGAARPQDFRDAGAALARATKDRASVVTTISAIADDPALRAFVEGVVLGSFEFHWRSAGAKSQPLGELVLDGPVDRQPQVDRALAIAVASWRARALATTPSNLKNPAWLCEQAAVWAAESGLGLEILDEEQLEAGGFGGLLAVGRASATPPRLIRLDYAPGKSRKLPHLVLVGKGITFDSGGLSIKPGDAMSTMKRDMTGAAVVMSTMAALAAVGCPIRVTGVIASAENAVSGASYRPGDVITHFGGRTTEVTNTDAEGRLVLADALQYAVDKLRPDVIVDVATLTGAAKVALGLGTAAIFATDDVLAERLSAAGDAAGERYWRLPLADVYEEMLTSKVADADNAAGGPGAITAALFLQHFTGGIPWAHLDVAPVGDTLADRGVWTAGPSGFGARTLLQWLEQDAPLEGIS</sequence>
<dbReference type="PROSITE" id="PS00631">
    <property type="entry name" value="CYTOSOL_AP"/>
    <property type="match status" value="1"/>
</dbReference>
<feature type="binding site" evidence="8">
    <location>
        <position position="357"/>
    </location>
    <ligand>
        <name>Mn(2+)</name>
        <dbReference type="ChEBI" id="CHEBI:29035"/>
        <label>1</label>
    </ligand>
</feature>
<dbReference type="InterPro" id="IPR011356">
    <property type="entry name" value="Leucine_aapep/pepB"/>
</dbReference>
<dbReference type="Proteomes" id="UP000276542">
    <property type="component" value="Unassembled WGS sequence"/>
</dbReference>
<dbReference type="GO" id="GO:0005737">
    <property type="term" value="C:cytoplasm"/>
    <property type="evidence" value="ECO:0007669"/>
    <property type="project" value="UniProtKB-SubCell"/>
</dbReference>
<keyword evidence="6 8" id="KW-0378">Hydrolase</keyword>
<comment type="similarity">
    <text evidence="3 8">Belongs to the peptidase M17 family.</text>
</comment>
<dbReference type="OrthoDB" id="9809354at2"/>
<dbReference type="HAMAP" id="MF_00181">
    <property type="entry name" value="Cytosol_peptidase_M17"/>
    <property type="match status" value="1"/>
</dbReference>
<evidence type="ECO:0000256" key="2">
    <source>
        <dbReference type="ARBA" id="ARBA00000967"/>
    </source>
</evidence>
<dbReference type="InterPro" id="IPR023042">
    <property type="entry name" value="Peptidase_M17_leu_NH2_pept"/>
</dbReference>
<dbReference type="SUPFAM" id="SSF53187">
    <property type="entry name" value="Zn-dependent exopeptidases"/>
    <property type="match status" value="1"/>
</dbReference>
<dbReference type="EC" id="3.4.11.1" evidence="8"/>
<dbReference type="GO" id="GO:0070006">
    <property type="term" value="F:metalloaminopeptidase activity"/>
    <property type="evidence" value="ECO:0007669"/>
    <property type="project" value="InterPro"/>
</dbReference>
<dbReference type="PANTHER" id="PTHR11963">
    <property type="entry name" value="LEUCINE AMINOPEPTIDASE-RELATED"/>
    <property type="match status" value="1"/>
</dbReference>
<keyword evidence="4 8" id="KW-0031">Aminopeptidase</keyword>
<evidence type="ECO:0000313" key="10">
    <source>
        <dbReference type="EMBL" id="RJS47731.1"/>
    </source>
</evidence>
<dbReference type="EC" id="3.4.11.10" evidence="8"/>
<feature type="binding site" evidence="8">
    <location>
        <position position="278"/>
    </location>
    <ligand>
        <name>Mn(2+)</name>
        <dbReference type="ChEBI" id="CHEBI:29035"/>
        <label>1</label>
    </ligand>
</feature>
<gene>
    <name evidence="8" type="primary">pepA</name>
    <name evidence="10" type="ORF">D4739_02360</name>
</gene>
<keyword evidence="11" id="KW-1185">Reference proteome</keyword>
<dbReference type="CDD" id="cd00433">
    <property type="entry name" value="Peptidase_M17"/>
    <property type="match status" value="1"/>
</dbReference>
<evidence type="ECO:0000256" key="7">
    <source>
        <dbReference type="ARBA" id="ARBA00049972"/>
    </source>
</evidence>
<feature type="binding site" evidence="8">
    <location>
        <position position="278"/>
    </location>
    <ligand>
        <name>Mn(2+)</name>
        <dbReference type="ChEBI" id="CHEBI:29035"/>
        <label>2</label>
    </ligand>
</feature>
<dbReference type="InterPro" id="IPR008283">
    <property type="entry name" value="Peptidase_M17_N"/>
</dbReference>
<comment type="subcellular location">
    <subcellularLocation>
        <location evidence="8">Cytoplasm</location>
    </subcellularLocation>
</comment>
<dbReference type="PRINTS" id="PR00481">
    <property type="entry name" value="LAMNOPPTDASE"/>
</dbReference>
<dbReference type="Gene3D" id="3.40.220.10">
    <property type="entry name" value="Leucine Aminopeptidase, subunit E, domain 1"/>
    <property type="match status" value="1"/>
</dbReference>
<feature type="binding site" evidence="8">
    <location>
        <position position="273"/>
    </location>
    <ligand>
        <name>Mn(2+)</name>
        <dbReference type="ChEBI" id="CHEBI:29035"/>
        <label>2</label>
    </ligand>
</feature>
<keyword evidence="5 8" id="KW-0645">Protease</keyword>
<feature type="binding site" evidence="8">
    <location>
        <position position="357"/>
    </location>
    <ligand>
        <name>Mn(2+)</name>
        <dbReference type="ChEBI" id="CHEBI:29035"/>
        <label>2</label>
    </ligand>
</feature>
<evidence type="ECO:0000256" key="6">
    <source>
        <dbReference type="ARBA" id="ARBA00022801"/>
    </source>
</evidence>
<comment type="function">
    <text evidence="7 8">Presumably involved in the processing and regular turnover of intracellular proteins. Catalyzes the removal of unsubstituted N-terminal amino acids from various peptides.</text>
</comment>
<feature type="binding site" evidence="8">
    <location>
        <position position="355"/>
    </location>
    <ligand>
        <name>Mn(2+)</name>
        <dbReference type="ChEBI" id="CHEBI:29035"/>
        <label>1</label>
    </ligand>
</feature>
<comment type="catalytic activity">
    <reaction evidence="1 8">
        <text>Release of an N-terminal amino acid, Xaa-|-Yaa-, in which Xaa is preferably Leu, but may be other amino acids including Pro although not Arg or Lys, and Yaa may be Pro. Amino acid amides and methyl esters are also readily hydrolyzed, but rates on arylamides are exceedingly low.</text>
        <dbReference type="EC" id="3.4.11.1"/>
    </reaction>
</comment>
<feature type="active site" evidence="8">
    <location>
        <position position="359"/>
    </location>
</feature>
<evidence type="ECO:0000259" key="9">
    <source>
        <dbReference type="PROSITE" id="PS00631"/>
    </source>
</evidence>
<proteinExistence type="inferred from homology"/>
<dbReference type="AlphaFoldDB" id="A0A3A5HC96"/>
<organism evidence="10 11">
    <name type="scientific">Nocardioides cavernaquae</name>
    <dbReference type="NCBI Taxonomy" id="2321396"/>
    <lineage>
        <taxon>Bacteria</taxon>
        <taxon>Bacillati</taxon>
        <taxon>Actinomycetota</taxon>
        <taxon>Actinomycetes</taxon>
        <taxon>Propionibacteriales</taxon>
        <taxon>Nocardioidaceae</taxon>
        <taxon>Nocardioides</taxon>
    </lineage>
</organism>
<comment type="cofactor">
    <cofactor evidence="8">
        <name>Mn(2+)</name>
        <dbReference type="ChEBI" id="CHEBI:29035"/>
    </cofactor>
    <text evidence="8">Binds 2 manganese ions per subunit.</text>
</comment>
<evidence type="ECO:0000256" key="4">
    <source>
        <dbReference type="ARBA" id="ARBA00022438"/>
    </source>
</evidence>
<dbReference type="GO" id="GO:0030145">
    <property type="term" value="F:manganese ion binding"/>
    <property type="evidence" value="ECO:0007669"/>
    <property type="project" value="UniProtKB-UniRule"/>
</dbReference>
<name>A0A3A5HC96_9ACTN</name>
<dbReference type="InterPro" id="IPR000819">
    <property type="entry name" value="Peptidase_M17_C"/>
</dbReference>
<dbReference type="Gene3D" id="3.40.630.10">
    <property type="entry name" value="Zn peptidases"/>
    <property type="match status" value="1"/>
</dbReference>
<evidence type="ECO:0000256" key="8">
    <source>
        <dbReference type="HAMAP-Rule" id="MF_00181"/>
    </source>
</evidence>
<keyword evidence="8" id="KW-0464">Manganese</keyword>
<evidence type="ECO:0000256" key="5">
    <source>
        <dbReference type="ARBA" id="ARBA00022670"/>
    </source>
</evidence>
<keyword evidence="8" id="KW-0963">Cytoplasm</keyword>
<evidence type="ECO:0000313" key="11">
    <source>
        <dbReference type="Proteomes" id="UP000276542"/>
    </source>
</evidence>